<dbReference type="SMART" id="SM00990">
    <property type="entry name" value="VRR_NUC"/>
    <property type="match status" value="1"/>
</dbReference>
<name>A0A6J5P5Z6_9CAUD</name>
<dbReference type="Gene3D" id="3.40.1350.10">
    <property type="match status" value="1"/>
</dbReference>
<keyword evidence="3" id="KW-0378">Hydrolase</keyword>
<proteinExistence type="predicted"/>
<dbReference type="GO" id="GO:0016788">
    <property type="term" value="F:hydrolase activity, acting on ester bonds"/>
    <property type="evidence" value="ECO:0007669"/>
    <property type="project" value="InterPro"/>
</dbReference>
<comment type="cofactor">
    <cofactor evidence="1">
        <name>Mg(2+)</name>
        <dbReference type="ChEBI" id="CHEBI:18420"/>
    </cofactor>
</comment>
<evidence type="ECO:0000256" key="3">
    <source>
        <dbReference type="ARBA" id="ARBA00022801"/>
    </source>
</evidence>
<dbReference type="InterPro" id="IPR014883">
    <property type="entry name" value="VRR_NUC"/>
</dbReference>
<reference evidence="5" key="1">
    <citation type="submission" date="2020-04" db="EMBL/GenBank/DDBJ databases">
        <authorList>
            <person name="Chiriac C."/>
            <person name="Salcher M."/>
            <person name="Ghai R."/>
            <person name="Kavagutti S V."/>
        </authorList>
    </citation>
    <scope>NUCLEOTIDE SEQUENCE</scope>
</reference>
<evidence type="ECO:0000313" key="5">
    <source>
        <dbReference type="EMBL" id="CAB4166617.1"/>
    </source>
</evidence>
<evidence type="ECO:0000259" key="4">
    <source>
        <dbReference type="SMART" id="SM00990"/>
    </source>
</evidence>
<organism evidence="5">
    <name type="scientific">uncultured Caudovirales phage</name>
    <dbReference type="NCBI Taxonomy" id="2100421"/>
    <lineage>
        <taxon>Viruses</taxon>
        <taxon>Duplodnaviria</taxon>
        <taxon>Heunggongvirae</taxon>
        <taxon>Uroviricota</taxon>
        <taxon>Caudoviricetes</taxon>
        <taxon>Peduoviridae</taxon>
        <taxon>Maltschvirus</taxon>
        <taxon>Maltschvirus maltsch</taxon>
    </lineage>
</organism>
<accession>A0A6J5P5Z6</accession>
<dbReference type="GO" id="GO:0003676">
    <property type="term" value="F:nucleic acid binding"/>
    <property type="evidence" value="ECO:0007669"/>
    <property type="project" value="InterPro"/>
</dbReference>
<keyword evidence="2" id="KW-0540">Nuclease</keyword>
<evidence type="ECO:0000256" key="2">
    <source>
        <dbReference type="ARBA" id="ARBA00022722"/>
    </source>
</evidence>
<dbReference type="InterPro" id="IPR011856">
    <property type="entry name" value="tRNA_endonuc-like_dom_sf"/>
</dbReference>
<protein>
    <submittedName>
        <fullName evidence="5">VRR-NUC domain containing protein</fullName>
    </submittedName>
</protein>
<dbReference type="GO" id="GO:0004518">
    <property type="term" value="F:nuclease activity"/>
    <property type="evidence" value="ECO:0007669"/>
    <property type="project" value="UniProtKB-KW"/>
</dbReference>
<feature type="domain" description="VRR-NUC" evidence="4">
    <location>
        <begin position="11"/>
        <end position="98"/>
    </location>
</feature>
<gene>
    <name evidence="5" type="ORF">UFOVP851_39</name>
</gene>
<dbReference type="Pfam" id="PF08774">
    <property type="entry name" value="VRR_NUC"/>
    <property type="match status" value="1"/>
</dbReference>
<sequence>MFAFFDYCRCMESQSPAYALAFHVPNERRASIPRRVALKRAGVRKGIPDIVVPVSNDKYSGLYIEMKVKPNKASPEQMAILRQLNSVGNYAVLCWSAQDAIEIINKYVANKL</sequence>
<dbReference type="EMBL" id="LR796790">
    <property type="protein sequence ID" value="CAB4166617.1"/>
    <property type="molecule type" value="Genomic_DNA"/>
</dbReference>
<evidence type="ECO:0000256" key="1">
    <source>
        <dbReference type="ARBA" id="ARBA00001946"/>
    </source>
</evidence>